<protein>
    <submittedName>
        <fullName evidence="2">Uncharacterized protein</fullName>
    </submittedName>
</protein>
<organism evidence="2 3">
    <name type="scientific">Nitzschia inconspicua</name>
    <dbReference type="NCBI Taxonomy" id="303405"/>
    <lineage>
        <taxon>Eukaryota</taxon>
        <taxon>Sar</taxon>
        <taxon>Stramenopiles</taxon>
        <taxon>Ochrophyta</taxon>
        <taxon>Bacillariophyta</taxon>
        <taxon>Bacillariophyceae</taxon>
        <taxon>Bacillariophycidae</taxon>
        <taxon>Bacillariales</taxon>
        <taxon>Bacillariaceae</taxon>
        <taxon>Nitzschia</taxon>
    </lineage>
</organism>
<dbReference type="OrthoDB" id="54584at2759"/>
<feature type="compositionally biased region" description="Low complexity" evidence="1">
    <location>
        <begin position="426"/>
        <end position="453"/>
    </location>
</feature>
<dbReference type="EMBL" id="JAGRRH010000024">
    <property type="protein sequence ID" value="KAG7343469.1"/>
    <property type="molecule type" value="Genomic_DNA"/>
</dbReference>
<dbReference type="AlphaFoldDB" id="A0A9K3PFY4"/>
<comment type="caution">
    <text evidence="2">The sequence shown here is derived from an EMBL/GenBank/DDBJ whole genome shotgun (WGS) entry which is preliminary data.</text>
</comment>
<proteinExistence type="predicted"/>
<reference evidence="2" key="2">
    <citation type="submission" date="2021-04" db="EMBL/GenBank/DDBJ databases">
        <authorList>
            <person name="Podell S."/>
        </authorList>
    </citation>
    <scope>NUCLEOTIDE SEQUENCE</scope>
    <source>
        <strain evidence="2">Hildebrandi</strain>
    </source>
</reference>
<sequence length="489" mass="52004">MKFTVATAAILAQTTVTDATQDLTSSFHGGRELTANNVPTRHLLEDLSGVSFSSNKEDHAMVIAKTLLKNKKQKAVDTFLSSTSRGQKLKGWIAEGRKQQLIGMVQKEEFIQECDPYQSSSYDDAVDVGILSCGKGRYCLESSFVSTSEYPVESSLGGVCVDMPAETTIDLLDSIMTTTQQDQLGSRNLQENNTTIIEDMNAICYGNFTAPNVACECEGVDVAAYTGTLSCSYQETCGDLDNICEDTVTFCYAVTYSLSVSAPYMGGLQIQYDFSSPFVLQYQYGITYNGSPSPETCTITFDGNQCNSCEFQEASNCFTFDCSNTDNGLTGTVCGNATVVEEFLADYLVYENLPCPGGCNICGGGYMTLRDNNITLPTGQTYACGVVEIAALAGYFTGTQQDMCTMLPPLVEDTCGCEGGTIDGTAAPSPADVDVDAPSDTPAAAPVDVAPTPVEQPTQVSSATKSSMGLVAATTVAAMGWVLQQVMSA</sequence>
<evidence type="ECO:0000313" key="3">
    <source>
        <dbReference type="Proteomes" id="UP000693970"/>
    </source>
</evidence>
<evidence type="ECO:0000256" key="1">
    <source>
        <dbReference type="SAM" id="MobiDB-lite"/>
    </source>
</evidence>
<accession>A0A9K3PFY4</accession>
<name>A0A9K3PFY4_9STRA</name>
<keyword evidence="3" id="KW-1185">Reference proteome</keyword>
<reference evidence="2" key="1">
    <citation type="journal article" date="2021" name="Sci. Rep.">
        <title>Diploid genomic architecture of Nitzschia inconspicua, an elite biomass production diatom.</title>
        <authorList>
            <person name="Oliver A."/>
            <person name="Podell S."/>
            <person name="Pinowska A."/>
            <person name="Traller J.C."/>
            <person name="Smith S.R."/>
            <person name="McClure R."/>
            <person name="Beliaev A."/>
            <person name="Bohutskyi P."/>
            <person name="Hill E.A."/>
            <person name="Rabines A."/>
            <person name="Zheng H."/>
            <person name="Allen L.Z."/>
            <person name="Kuo A."/>
            <person name="Grigoriev I.V."/>
            <person name="Allen A.E."/>
            <person name="Hazlebeck D."/>
            <person name="Allen E.E."/>
        </authorList>
    </citation>
    <scope>NUCLEOTIDE SEQUENCE</scope>
    <source>
        <strain evidence="2">Hildebrandi</strain>
    </source>
</reference>
<dbReference type="Proteomes" id="UP000693970">
    <property type="component" value="Unassembled WGS sequence"/>
</dbReference>
<evidence type="ECO:0000313" key="2">
    <source>
        <dbReference type="EMBL" id="KAG7343469.1"/>
    </source>
</evidence>
<feature type="compositionally biased region" description="Polar residues" evidence="1">
    <location>
        <begin position="455"/>
        <end position="464"/>
    </location>
</feature>
<gene>
    <name evidence="2" type="ORF">IV203_021414</name>
</gene>
<feature type="region of interest" description="Disordered" evidence="1">
    <location>
        <begin position="426"/>
        <end position="464"/>
    </location>
</feature>